<evidence type="ECO:0000313" key="8">
    <source>
        <dbReference type="EMBL" id="SPO23787.1"/>
    </source>
</evidence>
<evidence type="ECO:0000313" key="9">
    <source>
        <dbReference type="Proteomes" id="UP000324022"/>
    </source>
</evidence>
<feature type="region of interest" description="Disordered" evidence="7">
    <location>
        <begin position="62"/>
        <end position="85"/>
    </location>
</feature>
<evidence type="ECO:0000256" key="2">
    <source>
        <dbReference type="ARBA" id="ARBA00010401"/>
    </source>
</evidence>
<dbReference type="GO" id="GO:0006048">
    <property type="term" value="P:UDP-N-acetylglucosamine biosynthetic process"/>
    <property type="evidence" value="ECO:0007669"/>
    <property type="project" value="TreeGrafter"/>
</dbReference>
<dbReference type="InterPro" id="IPR029044">
    <property type="entry name" value="Nucleotide-diphossugar_trans"/>
</dbReference>
<dbReference type="PANTHER" id="PTHR11952">
    <property type="entry name" value="UDP- GLUCOSE PYROPHOSPHORYLASE"/>
    <property type="match status" value="1"/>
</dbReference>
<sequence>MSISPVDISSLKQRYEKAGQSHLFAFWDTLTAEQQAELAQQLDELDVARVNQVFQTAIKADEEARAGKSHQVQPPPPSSVENTIDGEADPAKVQHFRTVGLNAIAHGHVGVLLMAGGQGTRLGSSAPKGCYDIGLPSHKSLFQIQAERILKLQKVAAEHAHSTPSSSSSSSSASVVIPWYIMTSGPTRKDTEAFFAQNNYFGLEQQNIIFFEQGTLPCLSLEGKILLETPSKVATAPDGNGGLYRALRTPYNKGQPDTVVSDLEKRGIKYLHAYGVDNCLVKVGDPVFLGVCLEQGVQAGVKVVKKENPKESVGVVALRDGKFGVVEYSEIPEALSEARDANGELSFRAANIVNHFYTTKFLADDVPAFEPEMAFHIARKKIPTVDLSTGQPIKPSAPNGMKLELFVFDVFPFCGDKLAVHEVARQEEFSPLKNAKGTGVDDQDTSRRDLLAQQSRWLKKAGAKIEDGVEVELSPLLTYSGEGLDRFAGQTLSQSGNIEP</sequence>
<dbReference type="EC" id="2.7.7.23" evidence="3"/>
<evidence type="ECO:0000256" key="7">
    <source>
        <dbReference type="SAM" id="MobiDB-lite"/>
    </source>
</evidence>
<dbReference type="InterPro" id="IPR002618">
    <property type="entry name" value="UDPGP_fam"/>
</dbReference>
<dbReference type="GO" id="GO:0003977">
    <property type="term" value="F:UDP-N-acetylglucosamine diphosphorylase activity"/>
    <property type="evidence" value="ECO:0007669"/>
    <property type="project" value="UniProtKB-EC"/>
</dbReference>
<dbReference type="SUPFAM" id="SSF53448">
    <property type="entry name" value="Nucleotide-diphospho-sugar transferases"/>
    <property type="match status" value="1"/>
</dbReference>
<name>A0A5C3E2G3_9BASI</name>
<evidence type="ECO:0000256" key="3">
    <source>
        <dbReference type="ARBA" id="ARBA00012457"/>
    </source>
</evidence>
<evidence type="ECO:0000256" key="5">
    <source>
        <dbReference type="ARBA" id="ARBA00022695"/>
    </source>
</evidence>
<organism evidence="8 9">
    <name type="scientific">Ustilago trichophora</name>
    <dbReference type="NCBI Taxonomy" id="86804"/>
    <lineage>
        <taxon>Eukaryota</taxon>
        <taxon>Fungi</taxon>
        <taxon>Dikarya</taxon>
        <taxon>Basidiomycota</taxon>
        <taxon>Ustilaginomycotina</taxon>
        <taxon>Ustilaginomycetes</taxon>
        <taxon>Ustilaginales</taxon>
        <taxon>Ustilaginaceae</taxon>
        <taxon>Ustilago</taxon>
    </lineage>
</organism>
<keyword evidence="4" id="KW-0808">Transferase</keyword>
<dbReference type="Proteomes" id="UP000324022">
    <property type="component" value="Unassembled WGS sequence"/>
</dbReference>
<comment type="similarity">
    <text evidence="2">Belongs to the UDPGP type 1 family.</text>
</comment>
<dbReference type="PANTHER" id="PTHR11952:SF2">
    <property type="entry name" value="LD24639P"/>
    <property type="match status" value="1"/>
</dbReference>
<dbReference type="AlphaFoldDB" id="A0A5C3E2G3"/>
<accession>A0A5C3E2G3</accession>
<proteinExistence type="inferred from homology"/>
<dbReference type="Pfam" id="PF01704">
    <property type="entry name" value="UDPGP"/>
    <property type="match status" value="1"/>
</dbReference>
<comment type="catalytic activity">
    <reaction evidence="6">
        <text>N-acetyl-alpha-D-glucosamine 1-phosphate + UTP + H(+) = UDP-N-acetyl-alpha-D-glucosamine + diphosphate</text>
        <dbReference type="Rhea" id="RHEA:13509"/>
        <dbReference type="ChEBI" id="CHEBI:15378"/>
        <dbReference type="ChEBI" id="CHEBI:33019"/>
        <dbReference type="ChEBI" id="CHEBI:46398"/>
        <dbReference type="ChEBI" id="CHEBI:57705"/>
        <dbReference type="ChEBI" id="CHEBI:57776"/>
        <dbReference type="EC" id="2.7.7.23"/>
    </reaction>
</comment>
<gene>
    <name evidence="8" type="ORF">UTRI_03685_B</name>
</gene>
<keyword evidence="9" id="KW-1185">Reference proteome</keyword>
<dbReference type="CDD" id="cd04193">
    <property type="entry name" value="UDPGlcNAc_PPase"/>
    <property type="match status" value="1"/>
</dbReference>
<comment type="pathway">
    <text evidence="1">Nucleotide-sugar biosynthesis; UDP-N-acetyl-alpha-D-glucosamine biosynthesis; UDP-N-acetyl-alpha-D-glucosamine from N-acetyl-alpha-D-glucosamine 1-phosphate: step 1/1.</text>
</comment>
<dbReference type="FunFam" id="3.90.550.10:FF:000075">
    <property type="entry name" value="Probable UDP-N-acetylglucosamine pyrophosphorylase"/>
    <property type="match status" value="1"/>
</dbReference>
<keyword evidence="5" id="KW-0548">Nucleotidyltransferase</keyword>
<dbReference type="InterPro" id="IPR039741">
    <property type="entry name" value="UDP-sugar_pyrophosphorylase"/>
</dbReference>
<evidence type="ECO:0000256" key="6">
    <source>
        <dbReference type="ARBA" id="ARBA00048493"/>
    </source>
</evidence>
<dbReference type="Gene3D" id="3.90.550.10">
    <property type="entry name" value="Spore Coat Polysaccharide Biosynthesis Protein SpsA, Chain A"/>
    <property type="match status" value="1"/>
</dbReference>
<dbReference type="EMBL" id="OOIN01000006">
    <property type="protein sequence ID" value="SPO23787.1"/>
    <property type="molecule type" value="Genomic_DNA"/>
</dbReference>
<protein>
    <recommendedName>
        <fullName evidence="3">UDP-N-acetylglucosamine diphosphorylase</fullName>
        <ecNumber evidence="3">2.7.7.23</ecNumber>
    </recommendedName>
</protein>
<evidence type="ECO:0000256" key="4">
    <source>
        <dbReference type="ARBA" id="ARBA00022679"/>
    </source>
</evidence>
<reference evidence="8 9" key="1">
    <citation type="submission" date="2018-03" db="EMBL/GenBank/DDBJ databases">
        <authorList>
            <person name="Guldener U."/>
        </authorList>
    </citation>
    <scope>NUCLEOTIDE SEQUENCE [LARGE SCALE GENOMIC DNA]</scope>
    <source>
        <strain evidence="8 9">NBRC100155</strain>
    </source>
</reference>
<dbReference type="OrthoDB" id="532420at2759"/>
<evidence type="ECO:0000256" key="1">
    <source>
        <dbReference type="ARBA" id="ARBA00005208"/>
    </source>
</evidence>